<reference evidence="1 2" key="1">
    <citation type="journal article" date="2013" name="Genome Announc.">
        <title>Draft Genome Sequence of the Cellulolytic Bacterium Clostridium papyrosolvens C7 (ATCC 700395).</title>
        <authorList>
            <person name="Zepeda V."/>
            <person name="Dassa B."/>
            <person name="Borovok I."/>
            <person name="Lamed R."/>
            <person name="Bayer E.A."/>
            <person name="Cate J.H."/>
        </authorList>
    </citation>
    <scope>NUCLEOTIDE SEQUENCE [LARGE SCALE GENOMIC DNA]</scope>
    <source>
        <strain evidence="1 2">C7</strain>
    </source>
</reference>
<dbReference type="AlphaFoldDB" id="U4R7H6"/>
<proteinExistence type="predicted"/>
<evidence type="ECO:0000313" key="1">
    <source>
        <dbReference type="EMBL" id="EPR14579.1"/>
    </source>
</evidence>
<comment type="caution">
    <text evidence="1">The sequence shown here is derived from an EMBL/GenBank/DDBJ whole genome shotgun (WGS) entry which is preliminary data.</text>
</comment>
<sequence>MKKIETLSSEDCEKMRLIFERKIALENLTKMKEKSSFLLNDELYERFLADYSKSVQELKACWNYVDEKYHLESIAGGYWDIDFSTGDIYLFPGGN</sequence>
<name>U4R7H6_9FIRM</name>
<dbReference type="NCBIfam" id="TIGR04116">
    <property type="entry name" value="CXXX_rpt_assoc"/>
    <property type="match status" value="1"/>
</dbReference>
<dbReference type="RefSeq" id="WP_020813677.1">
    <property type="nucleotide sequence ID" value="NZ_ATAY01000003.1"/>
</dbReference>
<protein>
    <recommendedName>
        <fullName evidence="3">CXXX repeat peptide modification system protein</fullName>
    </recommendedName>
</protein>
<accession>U4R7H6</accession>
<dbReference type="EMBL" id="ATAY01000003">
    <property type="protein sequence ID" value="EPR14579.1"/>
    <property type="molecule type" value="Genomic_DNA"/>
</dbReference>
<dbReference type="OrthoDB" id="1073228at2"/>
<evidence type="ECO:0000313" key="2">
    <source>
        <dbReference type="Proteomes" id="UP000016860"/>
    </source>
</evidence>
<gene>
    <name evidence="1" type="ORF">L323_00025</name>
</gene>
<dbReference type="InterPro" id="IPR026413">
    <property type="entry name" value="CXXX_rpt_assoc"/>
</dbReference>
<dbReference type="Proteomes" id="UP000016860">
    <property type="component" value="Unassembled WGS sequence"/>
</dbReference>
<evidence type="ECO:0008006" key="3">
    <source>
        <dbReference type="Google" id="ProtNLM"/>
    </source>
</evidence>
<dbReference type="STRING" id="1330534.L323_00025"/>
<organism evidence="1 2">
    <name type="scientific">Ruminiclostridium papyrosolvens C7</name>
    <dbReference type="NCBI Taxonomy" id="1330534"/>
    <lineage>
        <taxon>Bacteria</taxon>
        <taxon>Bacillati</taxon>
        <taxon>Bacillota</taxon>
        <taxon>Clostridia</taxon>
        <taxon>Eubacteriales</taxon>
        <taxon>Oscillospiraceae</taxon>
        <taxon>Ruminiclostridium</taxon>
    </lineage>
</organism>
<dbReference type="PATRIC" id="fig|1330534.3.peg.4"/>